<dbReference type="GO" id="GO:0003677">
    <property type="term" value="F:DNA binding"/>
    <property type="evidence" value="ECO:0007669"/>
    <property type="project" value="UniProtKB-KW"/>
</dbReference>
<dbReference type="SUPFAM" id="SSF46785">
    <property type="entry name" value="Winged helix' DNA-binding domain"/>
    <property type="match status" value="1"/>
</dbReference>
<evidence type="ECO:0000256" key="4">
    <source>
        <dbReference type="ARBA" id="ARBA00023163"/>
    </source>
</evidence>
<dbReference type="RefSeq" id="WP_369233077.1">
    <property type="nucleotide sequence ID" value="NZ_CP163435.1"/>
</dbReference>
<dbReference type="InterPro" id="IPR036388">
    <property type="entry name" value="WH-like_DNA-bd_sf"/>
</dbReference>
<dbReference type="PROSITE" id="PS50931">
    <property type="entry name" value="HTH_LYSR"/>
    <property type="match status" value="1"/>
</dbReference>
<comment type="similarity">
    <text evidence="1">Belongs to the LysR transcriptional regulatory family.</text>
</comment>
<dbReference type="Pfam" id="PF00126">
    <property type="entry name" value="HTH_1"/>
    <property type="match status" value="1"/>
</dbReference>
<sequence>MQQSSPPGAAPLPDMNLLPALDALLRAGSVAGAADELNVSPSAMSRTLGRLRRVVGDPLLVPSGRGLTLTPRAHEMQPRVQAALAAAVAALRPPREVELALLRREFRIRTNDGIAMSLGAPLLELVAREAPGVRLRLLPEGDEDPADLRTHVDLDVGELPDPLPHDVRNSALREHRYVAVARADAEFARGPLTPHRFAELPHITVTRRGRTYSVVDERLAELGLSRDVLATAPTYGAACFFALRTDALALVPSEVATEAARVMPLAILEIPLELPVATTGLAWHVRLDTDPAHRWLRGALARVAAEASPQTSAVTPSGAAGAAPAAP</sequence>
<dbReference type="Gene3D" id="3.40.190.10">
    <property type="entry name" value="Periplasmic binding protein-like II"/>
    <property type="match status" value="2"/>
</dbReference>
<dbReference type="Pfam" id="PF03466">
    <property type="entry name" value="LysR_substrate"/>
    <property type="match status" value="1"/>
</dbReference>
<keyword evidence="2" id="KW-0805">Transcription regulation</keyword>
<evidence type="ECO:0000313" key="6">
    <source>
        <dbReference type="EMBL" id="XDQ25776.1"/>
    </source>
</evidence>
<protein>
    <submittedName>
        <fullName evidence="6">LysR family transcriptional regulator</fullName>
    </submittedName>
</protein>
<evidence type="ECO:0000256" key="3">
    <source>
        <dbReference type="ARBA" id="ARBA00023125"/>
    </source>
</evidence>
<reference evidence="6" key="1">
    <citation type="submission" date="2024-07" db="EMBL/GenBank/DDBJ databases">
        <authorList>
            <person name="Yu S.T."/>
        </authorList>
    </citation>
    <scope>NUCLEOTIDE SEQUENCE</scope>
    <source>
        <strain evidence="6">R21</strain>
    </source>
</reference>
<gene>
    <name evidence="6" type="ORF">AB5J56_14250</name>
</gene>
<accession>A0AB39P7I3</accession>
<keyword evidence="3" id="KW-0238">DNA-binding</keyword>
<dbReference type="InterPro" id="IPR036390">
    <property type="entry name" value="WH_DNA-bd_sf"/>
</dbReference>
<dbReference type="InterPro" id="IPR000847">
    <property type="entry name" value="LysR_HTH_N"/>
</dbReference>
<dbReference type="GO" id="GO:0003700">
    <property type="term" value="F:DNA-binding transcription factor activity"/>
    <property type="evidence" value="ECO:0007669"/>
    <property type="project" value="InterPro"/>
</dbReference>
<evidence type="ECO:0000256" key="2">
    <source>
        <dbReference type="ARBA" id="ARBA00023015"/>
    </source>
</evidence>
<dbReference type="AlphaFoldDB" id="A0AB39P7I3"/>
<organism evidence="6">
    <name type="scientific">Streptomyces sp. R21</name>
    <dbReference type="NCBI Taxonomy" id="3238627"/>
    <lineage>
        <taxon>Bacteria</taxon>
        <taxon>Bacillati</taxon>
        <taxon>Actinomycetota</taxon>
        <taxon>Actinomycetes</taxon>
        <taxon>Kitasatosporales</taxon>
        <taxon>Streptomycetaceae</taxon>
        <taxon>Streptomyces</taxon>
    </lineage>
</organism>
<evidence type="ECO:0000256" key="1">
    <source>
        <dbReference type="ARBA" id="ARBA00009437"/>
    </source>
</evidence>
<feature type="domain" description="HTH lysR-type" evidence="5">
    <location>
        <begin position="13"/>
        <end position="70"/>
    </location>
</feature>
<dbReference type="SUPFAM" id="SSF53850">
    <property type="entry name" value="Periplasmic binding protein-like II"/>
    <property type="match status" value="1"/>
</dbReference>
<dbReference type="InterPro" id="IPR005119">
    <property type="entry name" value="LysR_subst-bd"/>
</dbReference>
<dbReference type="PANTHER" id="PTHR30118">
    <property type="entry name" value="HTH-TYPE TRANSCRIPTIONAL REGULATOR LEUO-RELATED"/>
    <property type="match status" value="1"/>
</dbReference>
<dbReference type="PANTHER" id="PTHR30118:SF15">
    <property type="entry name" value="TRANSCRIPTIONAL REGULATORY PROTEIN"/>
    <property type="match status" value="1"/>
</dbReference>
<evidence type="ECO:0000259" key="5">
    <source>
        <dbReference type="PROSITE" id="PS50931"/>
    </source>
</evidence>
<name>A0AB39P7I3_9ACTN</name>
<keyword evidence="4" id="KW-0804">Transcription</keyword>
<dbReference type="EMBL" id="CP163435">
    <property type="protein sequence ID" value="XDQ25776.1"/>
    <property type="molecule type" value="Genomic_DNA"/>
</dbReference>
<proteinExistence type="inferred from homology"/>
<dbReference type="InterPro" id="IPR050389">
    <property type="entry name" value="LysR-type_TF"/>
</dbReference>
<dbReference type="Gene3D" id="1.10.10.10">
    <property type="entry name" value="Winged helix-like DNA-binding domain superfamily/Winged helix DNA-binding domain"/>
    <property type="match status" value="1"/>
</dbReference>